<evidence type="ECO:0000313" key="2">
    <source>
        <dbReference type="EMBL" id="AJG22549.1"/>
    </source>
</evidence>
<dbReference type="KEGG" id="cbw:RR42_s0959"/>
<dbReference type="PANTHER" id="PTHR43194:SF2">
    <property type="entry name" value="PEROXISOMAL MEMBRANE PROTEIN LPX1"/>
    <property type="match status" value="1"/>
</dbReference>
<dbReference type="InterPro" id="IPR050228">
    <property type="entry name" value="Carboxylesterase_BioH"/>
</dbReference>
<name>A0A0C4YKM7_9BURK</name>
<evidence type="ECO:0000259" key="1">
    <source>
        <dbReference type="Pfam" id="PF12697"/>
    </source>
</evidence>
<dbReference type="Gene3D" id="3.40.50.1820">
    <property type="entry name" value="alpha/beta hydrolase"/>
    <property type="match status" value="1"/>
</dbReference>
<keyword evidence="3" id="KW-1185">Reference proteome</keyword>
<evidence type="ECO:0000313" key="3">
    <source>
        <dbReference type="Proteomes" id="UP000031843"/>
    </source>
</evidence>
<dbReference type="Proteomes" id="UP000031843">
    <property type="component" value="Chromosome secondary"/>
</dbReference>
<dbReference type="Pfam" id="PF12697">
    <property type="entry name" value="Abhydrolase_6"/>
    <property type="match status" value="1"/>
</dbReference>
<dbReference type="SUPFAM" id="SSF53474">
    <property type="entry name" value="alpha/beta-Hydrolases"/>
    <property type="match status" value="1"/>
</dbReference>
<organism evidence="2 3">
    <name type="scientific">Cupriavidus basilensis</name>
    <dbReference type="NCBI Taxonomy" id="68895"/>
    <lineage>
        <taxon>Bacteria</taxon>
        <taxon>Pseudomonadati</taxon>
        <taxon>Pseudomonadota</taxon>
        <taxon>Betaproteobacteria</taxon>
        <taxon>Burkholderiales</taxon>
        <taxon>Burkholderiaceae</taxon>
        <taxon>Cupriavidus</taxon>
    </lineage>
</organism>
<dbReference type="PANTHER" id="PTHR43194">
    <property type="entry name" value="HYDROLASE ALPHA/BETA FOLD FAMILY"/>
    <property type="match status" value="1"/>
</dbReference>
<keyword evidence="2" id="KW-0378">Hydrolase</keyword>
<feature type="domain" description="AB hydrolase-1" evidence="1">
    <location>
        <begin position="2"/>
        <end position="229"/>
    </location>
</feature>
<dbReference type="EMBL" id="CP010537">
    <property type="protein sequence ID" value="AJG22549.1"/>
    <property type="molecule type" value="Genomic_DNA"/>
</dbReference>
<dbReference type="InterPro" id="IPR000073">
    <property type="entry name" value="AB_hydrolase_1"/>
</dbReference>
<accession>A0A0C4YKM7</accession>
<dbReference type="InterPro" id="IPR029058">
    <property type="entry name" value="AB_hydrolase_fold"/>
</dbReference>
<dbReference type="GO" id="GO:0016787">
    <property type="term" value="F:hydrolase activity"/>
    <property type="evidence" value="ECO:0007669"/>
    <property type="project" value="UniProtKB-KW"/>
</dbReference>
<proteinExistence type="predicted"/>
<gene>
    <name evidence="2" type="ORF">RR42_s0959</name>
</gene>
<reference evidence="2 3" key="1">
    <citation type="journal article" date="2015" name="Genome Announc.">
        <title>Complete Genome Sequence of Cupriavidus basilensis 4G11, Isolated from the Oak Ridge Field Research Center Site.</title>
        <authorList>
            <person name="Ray J."/>
            <person name="Waters R.J."/>
            <person name="Skerker J.M."/>
            <person name="Kuehl J.V."/>
            <person name="Price M.N."/>
            <person name="Huang J."/>
            <person name="Chakraborty R."/>
            <person name="Arkin A.P."/>
            <person name="Deutschbauer A."/>
        </authorList>
    </citation>
    <scope>NUCLEOTIDE SEQUENCE [LARGE SCALE GENOMIC DNA]</scope>
    <source>
        <strain evidence="2">4G11</strain>
    </source>
</reference>
<dbReference type="AlphaFoldDB" id="A0A0C4YKM7"/>
<sequence length="246" mass="26227">MLVHGYLDGPDVWARVVERLELPGWRILCVAWGEDQPPPSTSELQLEQYASAVLAEVRLACISGSEAVVVVGHSMGGQIGELVARRLGSRAAGLALVTSAPLAGYALPPPVMERFMSRAGMKDSDAIRQGKRSLAVALDEEGLDILVRCTLATSRDKALAQLRAWTGGHPAGRSPSSVDHPVLCIATDDKFFSEELVGAAAARFPNGTMARVAGAGHWPQLEQPEALAQTLTNFIRTLPGQTADQR</sequence>
<dbReference type="STRING" id="68895.RR42_s0959"/>
<protein>
    <submittedName>
        <fullName evidence="2">Putative hydrolase</fullName>
    </submittedName>
</protein>